<accession>A0AB34KE83</accession>
<dbReference type="PANTHER" id="PTHR10067">
    <property type="entry name" value="PHOSPHATIDYLSERINE DECARBOXYLASE"/>
    <property type="match status" value="1"/>
</dbReference>
<sequence length="452" mass="51062">MKMTGSKSHRAYHIGEWMPIDHRMQREWLKSVIEHVDRTPNDLHPVLEDFKYLIEHDTRLFILVQSMFEQIPNKHPYDADPSAEHKQVRDYKHMLELLNHFLTTAPRWSNSCSQAGVVGLPINAALDWPMGTLSGFAFFLDPAVNAFFKQLLNAWGEFLTSQQSAKEALGNDDAGWFGRSGKKHLTATVNAASFSNKPVDFEILFHCDPAKQYHGYTSWDDFFTRRFRFENGIRPVAAPEDDRIVANACESKPYNVTYDAQLRDRFWIKGQPYSIGDMLAHDPLADRFHGAAVYQAFLSALSYHRWHAPVSGKVRKAYVKNGTYFSEPLFQGLAEPLNAANGIIDESNETTSQGYLTAIATRAIIFIQADNPDIGLMAFIGVGMAEVSTCEISVREGQRVQKGEEIGMFHYGGSTHCLLFRKDTAVRDFLKPGLEHNVPVRSQIAVVDRSDG</sequence>
<dbReference type="Pfam" id="PF02666">
    <property type="entry name" value="PS_Dcarbxylase"/>
    <property type="match status" value="1"/>
</dbReference>
<evidence type="ECO:0000313" key="5">
    <source>
        <dbReference type="Proteomes" id="UP000803884"/>
    </source>
</evidence>
<reference evidence="4 5" key="1">
    <citation type="journal article" date="2020" name="Microbiol. Resour. Announc.">
        <title>Draft Genome Sequence of a Cladosporium Species Isolated from the Mesophotic Ascidian Didemnum maculosum.</title>
        <authorList>
            <person name="Gioti A."/>
            <person name="Siaperas R."/>
            <person name="Nikolaivits E."/>
            <person name="Le Goff G."/>
            <person name="Ouazzani J."/>
            <person name="Kotoulas G."/>
            <person name="Topakas E."/>
        </authorList>
    </citation>
    <scope>NUCLEOTIDE SEQUENCE [LARGE SCALE GENOMIC DNA]</scope>
    <source>
        <strain evidence="4 5">TM138-S3</strain>
    </source>
</reference>
<name>A0AB34KE83_9PEZI</name>
<dbReference type="Proteomes" id="UP000803884">
    <property type="component" value="Unassembled WGS sequence"/>
</dbReference>
<keyword evidence="5" id="KW-1185">Reference proteome</keyword>
<dbReference type="InterPro" id="IPR003817">
    <property type="entry name" value="PS_Dcarbxylase"/>
</dbReference>
<dbReference type="GO" id="GO:0004609">
    <property type="term" value="F:phosphatidylserine decarboxylase activity"/>
    <property type="evidence" value="ECO:0007669"/>
    <property type="project" value="InterPro"/>
</dbReference>
<organism evidence="4 5">
    <name type="scientific">Cladosporium halotolerans</name>
    <dbReference type="NCBI Taxonomy" id="1052096"/>
    <lineage>
        <taxon>Eukaryota</taxon>
        <taxon>Fungi</taxon>
        <taxon>Dikarya</taxon>
        <taxon>Ascomycota</taxon>
        <taxon>Pezizomycotina</taxon>
        <taxon>Dothideomycetes</taxon>
        <taxon>Dothideomycetidae</taxon>
        <taxon>Cladosporiales</taxon>
        <taxon>Cladosporiaceae</taxon>
        <taxon>Cladosporium</taxon>
    </lineage>
</organism>
<dbReference type="PANTHER" id="PTHR10067:SF9">
    <property type="entry name" value="PHOSPHATIDYLSERINE DECARBOXYLASE FAMILY PROTEIN (AFU_ORTHOLOGUE AFUA_7G01730)"/>
    <property type="match status" value="1"/>
</dbReference>
<dbReference type="RefSeq" id="XP_069225308.1">
    <property type="nucleotide sequence ID" value="XM_069377794.1"/>
</dbReference>
<evidence type="ECO:0000313" key="4">
    <source>
        <dbReference type="EMBL" id="KAL1582201.1"/>
    </source>
</evidence>
<evidence type="ECO:0000256" key="1">
    <source>
        <dbReference type="ARBA" id="ARBA00022793"/>
    </source>
</evidence>
<dbReference type="EMBL" id="JAAQHG020000060">
    <property type="protein sequence ID" value="KAL1582201.1"/>
    <property type="molecule type" value="Genomic_DNA"/>
</dbReference>
<evidence type="ECO:0000259" key="3">
    <source>
        <dbReference type="Pfam" id="PF12588"/>
    </source>
</evidence>
<dbReference type="AlphaFoldDB" id="A0AB34KE83"/>
<evidence type="ECO:0000256" key="2">
    <source>
        <dbReference type="ARBA" id="ARBA00023239"/>
    </source>
</evidence>
<dbReference type="InterPro" id="IPR022237">
    <property type="entry name" value="PsiD-like"/>
</dbReference>
<dbReference type="GeneID" id="96010632"/>
<dbReference type="Pfam" id="PF12588">
    <property type="entry name" value="PSDC"/>
    <property type="match status" value="1"/>
</dbReference>
<protein>
    <recommendedName>
        <fullName evidence="3">L-tryptophan decarboxylase PsiD-like domain-containing protein</fullName>
    </recommendedName>
</protein>
<keyword evidence="2" id="KW-0456">Lyase</keyword>
<dbReference type="GO" id="GO:0006646">
    <property type="term" value="P:phosphatidylethanolamine biosynthetic process"/>
    <property type="evidence" value="ECO:0007669"/>
    <property type="project" value="TreeGrafter"/>
</dbReference>
<feature type="domain" description="L-tryptophan decarboxylase PsiD-like" evidence="3">
    <location>
        <begin position="44"/>
        <end position="185"/>
    </location>
</feature>
<dbReference type="GO" id="GO:0005739">
    <property type="term" value="C:mitochondrion"/>
    <property type="evidence" value="ECO:0007669"/>
    <property type="project" value="TreeGrafter"/>
</dbReference>
<proteinExistence type="predicted"/>
<keyword evidence="1" id="KW-0210">Decarboxylase</keyword>
<comment type="caution">
    <text evidence="4">The sequence shown here is derived from an EMBL/GenBank/DDBJ whole genome shotgun (WGS) entry which is preliminary data.</text>
</comment>
<gene>
    <name evidence="4" type="ORF">WHR41_09190</name>
</gene>